<accession>A0A5E4N5M4</accession>
<dbReference type="Proteomes" id="UP000325440">
    <property type="component" value="Unassembled WGS sequence"/>
</dbReference>
<sequence length="124" mass="13909">MGCGGSTMPMPPMPNEEPGDMKMDRPSPIAFSVPLTEDEESLVKKHPPKRLRMMQEGPQSPPLTHEMLLEKLAEADQRRQQILSQRIESAKTLMRPRYNSASKTNNADEAIVEHAAEDAEPEDE</sequence>
<dbReference type="OrthoDB" id="6344011at2759"/>
<feature type="region of interest" description="Disordered" evidence="1">
    <location>
        <begin position="94"/>
        <end position="124"/>
    </location>
</feature>
<keyword evidence="3" id="KW-1185">Reference proteome</keyword>
<feature type="region of interest" description="Disordered" evidence="1">
    <location>
        <begin position="1"/>
        <end position="62"/>
    </location>
</feature>
<protein>
    <submittedName>
        <fullName evidence="2">Uncharacterized protein</fullName>
    </submittedName>
</protein>
<dbReference type="AlphaFoldDB" id="A0A5E4N5M4"/>
<name>A0A5E4N5M4_9HEMI</name>
<gene>
    <name evidence="2" type="ORF">CINCED_3A003079</name>
</gene>
<proteinExistence type="predicted"/>
<organism evidence="2 3">
    <name type="scientific">Cinara cedri</name>
    <dbReference type="NCBI Taxonomy" id="506608"/>
    <lineage>
        <taxon>Eukaryota</taxon>
        <taxon>Metazoa</taxon>
        <taxon>Ecdysozoa</taxon>
        <taxon>Arthropoda</taxon>
        <taxon>Hexapoda</taxon>
        <taxon>Insecta</taxon>
        <taxon>Pterygota</taxon>
        <taxon>Neoptera</taxon>
        <taxon>Paraneoptera</taxon>
        <taxon>Hemiptera</taxon>
        <taxon>Sternorrhyncha</taxon>
        <taxon>Aphidomorpha</taxon>
        <taxon>Aphidoidea</taxon>
        <taxon>Aphididae</taxon>
        <taxon>Lachninae</taxon>
        <taxon>Cinara</taxon>
    </lineage>
</organism>
<reference evidence="2 3" key="1">
    <citation type="submission" date="2019-08" db="EMBL/GenBank/DDBJ databases">
        <authorList>
            <person name="Alioto T."/>
            <person name="Alioto T."/>
            <person name="Gomez Garrido J."/>
        </authorList>
    </citation>
    <scope>NUCLEOTIDE SEQUENCE [LARGE SCALE GENOMIC DNA]</scope>
</reference>
<evidence type="ECO:0000256" key="1">
    <source>
        <dbReference type="SAM" id="MobiDB-lite"/>
    </source>
</evidence>
<evidence type="ECO:0000313" key="3">
    <source>
        <dbReference type="Proteomes" id="UP000325440"/>
    </source>
</evidence>
<dbReference type="EMBL" id="CABPRJ010001452">
    <property type="protein sequence ID" value="VVC37671.1"/>
    <property type="molecule type" value="Genomic_DNA"/>
</dbReference>
<evidence type="ECO:0000313" key="2">
    <source>
        <dbReference type="EMBL" id="VVC37671.1"/>
    </source>
</evidence>